<proteinExistence type="predicted"/>
<dbReference type="RefSeq" id="WP_319283957.1">
    <property type="nucleotide sequence ID" value="NZ_JBHTCK010000012.1"/>
</dbReference>
<evidence type="ECO:0008006" key="3">
    <source>
        <dbReference type="Google" id="ProtNLM"/>
    </source>
</evidence>
<keyword evidence="2" id="KW-1185">Reference proteome</keyword>
<gene>
    <name evidence="1" type="ORF">ACFQW9_32885</name>
</gene>
<name>A0ABW2MPD5_9ACTN</name>
<evidence type="ECO:0000313" key="1">
    <source>
        <dbReference type="EMBL" id="MFC7355455.1"/>
    </source>
</evidence>
<reference evidence="2" key="1">
    <citation type="journal article" date="2019" name="Int. J. Syst. Evol. Microbiol.">
        <title>The Global Catalogue of Microorganisms (GCM) 10K type strain sequencing project: providing services to taxonomists for standard genome sequencing and annotation.</title>
        <authorList>
            <consortium name="The Broad Institute Genomics Platform"/>
            <consortium name="The Broad Institute Genome Sequencing Center for Infectious Disease"/>
            <person name="Wu L."/>
            <person name="Ma J."/>
        </authorList>
    </citation>
    <scope>NUCLEOTIDE SEQUENCE [LARGE SCALE GENOMIC DNA]</scope>
    <source>
        <strain evidence="2">ICMP 19430</strain>
    </source>
</reference>
<dbReference type="Proteomes" id="UP001596509">
    <property type="component" value="Unassembled WGS sequence"/>
</dbReference>
<evidence type="ECO:0000313" key="2">
    <source>
        <dbReference type="Proteomes" id="UP001596509"/>
    </source>
</evidence>
<dbReference type="EMBL" id="JBHTCK010000012">
    <property type="protein sequence ID" value="MFC7355455.1"/>
    <property type="molecule type" value="Genomic_DNA"/>
</dbReference>
<sequence>MVDLLVLDESVGPTAATQPVTSFGGLPAVPGGTAFAWPRCDDVCDEPMQYIGKVVDPNAPAEAPRLVLLFLCANPDTLGGCETWDAEAGANAAILVPAAALETVPAPPEGVTTRDTFYGTRVESFEIPERAVDPDFDTRADDYGDAVLAWRAAHPGEPDDRKVLGAWGGEPAWLQWPDPPSCPSCDAPMALVANLEEGPGHRTDANFGGGRGHLFSCACAQPAARFLWQQ</sequence>
<accession>A0ABW2MPD5</accession>
<organism evidence="1 2">
    <name type="scientific">Streptomyces caviscabies</name>
    <dbReference type="NCBI Taxonomy" id="90079"/>
    <lineage>
        <taxon>Bacteria</taxon>
        <taxon>Bacillati</taxon>
        <taxon>Actinomycetota</taxon>
        <taxon>Actinomycetes</taxon>
        <taxon>Kitasatosporales</taxon>
        <taxon>Streptomycetaceae</taxon>
        <taxon>Streptomyces</taxon>
    </lineage>
</organism>
<protein>
    <recommendedName>
        <fullName evidence="3">DUF1963 domain-containing protein</fullName>
    </recommendedName>
</protein>
<comment type="caution">
    <text evidence="1">The sequence shown here is derived from an EMBL/GenBank/DDBJ whole genome shotgun (WGS) entry which is preliminary data.</text>
</comment>